<dbReference type="InterPro" id="IPR037401">
    <property type="entry name" value="SnoaL-like"/>
</dbReference>
<accession>A0A109XWI6</accession>
<protein>
    <recommendedName>
        <fullName evidence="1">SnoaL-like domain-containing protein</fullName>
    </recommendedName>
</protein>
<proteinExistence type="predicted"/>
<dbReference type="Gene3D" id="3.10.450.50">
    <property type="match status" value="1"/>
</dbReference>
<gene>
    <name evidence="2" type="ORF">AL504_14000</name>
</gene>
<dbReference type="Pfam" id="PF13577">
    <property type="entry name" value="SnoaL_4"/>
    <property type="match status" value="1"/>
</dbReference>
<organism evidence="2 3">
    <name type="scientific">Alcaligenes xylosoxydans xylosoxydans</name>
    <name type="common">Achromobacter xylosoxidans</name>
    <dbReference type="NCBI Taxonomy" id="85698"/>
    <lineage>
        <taxon>Bacteria</taxon>
        <taxon>Pseudomonadati</taxon>
        <taxon>Pseudomonadota</taxon>
        <taxon>Betaproteobacteria</taxon>
        <taxon>Burkholderiales</taxon>
        <taxon>Alcaligenaceae</taxon>
        <taxon>Achromobacter</taxon>
    </lineage>
</organism>
<dbReference type="Proteomes" id="UP000060602">
    <property type="component" value="Chromosome"/>
</dbReference>
<evidence type="ECO:0000259" key="1">
    <source>
        <dbReference type="Pfam" id="PF13577"/>
    </source>
</evidence>
<evidence type="ECO:0000313" key="3">
    <source>
        <dbReference type="Proteomes" id="UP000060602"/>
    </source>
</evidence>
<dbReference type="SUPFAM" id="SSF54427">
    <property type="entry name" value="NTF2-like"/>
    <property type="match status" value="1"/>
</dbReference>
<dbReference type="EMBL" id="CP014060">
    <property type="protein sequence ID" value="AMG37028.1"/>
    <property type="molecule type" value="Genomic_DNA"/>
</dbReference>
<dbReference type="RefSeq" id="WP_061072357.1">
    <property type="nucleotide sequence ID" value="NZ_CP014060.2"/>
</dbReference>
<dbReference type="AlphaFoldDB" id="A0A109XWI6"/>
<dbReference type="CDD" id="cd00531">
    <property type="entry name" value="NTF2_like"/>
    <property type="match status" value="1"/>
</dbReference>
<feature type="domain" description="SnoaL-like" evidence="1">
    <location>
        <begin position="10"/>
        <end position="128"/>
    </location>
</feature>
<dbReference type="InterPro" id="IPR032710">
    <property type="entry name" value="NTF2-like_dom_sf"/>
</dbReference>
<name>A0A109XWI6_ALCXX</name>
<sequence length="140" mass="15509">MSDPLSLCHNQVMAFFRDLDENRYDDLVRRLAPDGVWLRQGQTLAGRDAVLAALARRSPTQRIHHLICNLAAHAWSADRCAIRAYMLVVRHDSGAALSGPAPLTGIDTIRTTHIELARHDDAWLITRMANDDPGFSAQAA</sequence>
<reference evidence="3" key="1">
    <citation type="submission" date="2015-12" db="EMBL/GenBank/DDBJ databases">
        <title>FDA dAtabase for Regulatory Grade micrObial Sequences (FDA-ARGOS): Supporting development and validation of Infectious Disease Dx tests.</title>
        <authorList>
            <person name="Case J."/>
            <person name="Tallon L."/>
            <person name="Sadzewicz L."/>
            <person name="Sengamalay N."/>
            <person name="Ott S."/>
            <person name="Godinez A."/>
            <person name="Nagaraj S."/>
            <person name="Nadendla S."/>
            <person name="Sichtig H."/>
        </authorList>
    </citation>
    <scope>NUCLEOTIDE SEQUENCE [LARGE SCALE GENOMIC DNA]</scope>
    <source>
        <strain evidence="3">FDAARGOS_147</strain>
    </source>
</reference>
<evidence type="ECO:0000313" key="2">
    <source>
        <dbReference type="EMBL" id="AMG37028.1"/>
    </source>
</evidence>